<keyword evidence="1" id="KW-0677">Repeat</keyword>
<dbReference type="PANTHER" id="PTHR24123:SF33">
    <property type="entry name" value="PROTEIN HOS4"/>
    <property type="match status" value="1"/>
</dbReference>
<evidence type="ECO:0000256" key="1">
    <source>
        <dbReference type="ARBA" id="ARBA00022737"/>
    </source>
</evidence>
<dbReference type="InterPro" id="IPR027417">
    <property type="entry name" value="P-loop_NTPase"/>
</dbReference>
<dbReference type="InterPro" id="IPR051165">
    <property type="entry name" value="Multifunctional_ANK_Repeat"/>
</dbReference>
<dbReference type="Gene3D" id="1.25.40.20">
    <property type="entry name" value="Ankyrin repeat-containing domain"/>
    <property type="match status" value="2"/>
</dbReference>
<protein>
    <recommendedName>
        <fullName evidence="3">Novel STAND NTPase 3 domain-containing protein</fullName>
    </recommendedName>
</protein>
<dbReference type="InterPro" id="IPR036770">
    <property type="entry name" value="Ankyrin_rpt-contain_sf"/>
</dbReference>
<keyword evidence="2" id="KW-0040">ANK repeat</keyword>
<dbReference type="InterPro" id="IPR049050">
    <property type="entry name" value="nSTAND3"/>
</dbReference>
<gene>
    <name evidence="4" type="ORF">ACJMK2_012586</name>
</gene>
<dbReference type="SUPFAM" id="SSF48403">
    <property type="entry name" value="Ankyrin repeat"/>
    <property type="match status" value="2"/>
</dbReference>
<dbReference type="SMART" id="SM00248">
    <property type="entry name" value="ANK"/>
    <property type="match status" value="5"/>
</dbReference>
<dbReference type="InterPro" id="IPR002110">
    <property type="entry name" value="Ankyrin_rpt"/>
</dbReference>
<organism evidence="4 5">
    <name type="scientific">Sinanodonta woodiana</name>
    <name type="common">Chinese pond mussel</name>
    <name type="synonym">Anodonta woodiana</name>
    <dbReference type="NCBI Taxonomy" id="1069815"/>
    <lineage>
        <taxon>Eukaryota</taxon>
        <taxon>Metazoa</taxon>
        <taxon>Spiralia</taxon>
        <taxon>Lophotrochozoa</taxon>
        <taxon>Mollusca</taxon>
        <taxon>Bivalvia</taxon>
        <taxon>Autobranchia</taxon>
        <taxon>Heteroconchia</taxon>
        <taxon>Palaeoheterodonta</taxon>
        <taxon>Unionida</taxon>
        <taxon>Unionoidea</taxon>
        <taxon>Unionidae</taxon>
        <taxon>Unioninae</taxon>
        <taxon>Sinanodonta</taxon>
    </lineage>
</organism>
<accession>A0ABD3VBP5</accession>
<proteinExistence type="predicted"/>
<name>A0ABD3VBP5_SINWO</name>
<sequence length="938" mass="107768">MEIYHKCSSVFVPCKFLCDTFFLVFSFNFFLLTVQTEDRLYTLRQLKCIPTNQAEKAKKLLDEKRSIVIKGNPGEGKTTMSLHLIDNEKYEDKHVVLYSADDWKTVDMEHVDIVVLEDVFGKYDFDHGLLLKWMVYLPTIQEHVDGGSLQVIVTSRVDILSKAKDMLKSLRLFSDDFSLTLSSKYLTRSEKKDILNRELHRHERNMNEDDKETCIDNFSGLIGFPQCCLLFASNRQLFDRGPKFFKSPKEFFLENITQLEDKRFLSLAFLFCNGAIFEEKLSSETMAESSKKLLIKLASRLKISKKFASIELLRNAYDNFGEMYVVKSTSYDSSLVPAVKKPIIIFTHATVSEAVGDVLGKRCCEMVVKYGDSGYLYQRTYTADAEDSTSENVFLPVSVYGLLAERMVHDIVYKSLVSSVIKHSALKRHDFIKKLKVELNKGNVPMFFFMAGKYEFQSDQSDTLSEGKCVTFMQYILQDDEDVVRLVYSELLGMLACPHNDNIPDCWWCEEKQNLLELALFYHHFEIADKLTAKKACYTHVSLCNAARHGDLKRVETITERLKKNKNFNPESKEAKYALYRAYVSGDQSLIEFLLKEGIILDSRCVVNAVKHGDMNVLTNVMEHLKCYKWNPMCDDALKALKYAIIGEKYDVFDLLVQEGVSLNMKDLLDKWIFEMSMESLTKVIKHMKDNGNWDPRCDDACQALETAICKEKDDVFDHLIQNDVSLKMKNLPSVLKMFSGISLKSLQKVIQHIKDTDNWDPKCDGASEALQYAFFQDKDDVFDLLIQNGVSLKMENFHDILQEYDAIISFKYLEKLIQHFKDTKNWDPKCDGASEVLAVAICEHNDDAYDLLVENGVSLKMKNLLSFIRAVDAISLKSVEKVIQHLKDTNNWDPKCDDASKALEVAINRRKCDVFELLVQNGVSLKNEESSKFYKGS</sequence>
<evidence type="ECO:0000259" key="3">
    <source>
        <dbReference type="Pfam" id="PF20720"/>
    </source>
</evidence>
<dbReference type="AlphaFoldDB" id="A0ABD3VBP5"/>
<feature type="domain" description="Novel STAND NTPase 3" evidence="3">
    <location>
        <begin position="50"/>
        <end position="200"/>
    </location>
</feature>
<evidence type="ECO:0000313" key="4">
    <source>
        <dbReference type="EMBL" id="KAL3857962.1"/>
    </source>
</evidence>
<reference evidence="4 5" key="1">
    <citation type="submission" date="2024-11" db="EMBL/GenBank/DDBJ databases">
        <title>Chromosome-level genome assembly of the freshwater bivalve Anodonta woodiana.</title>
        <authorList>
            <person name="Chen X."/>
        </authorList>
    </citation>
    <scope>NUCLEOTIDE SEQUENCE [LARGE SCALE GENOMIC DNA]</scope>
    <source>
        <strain evidence="4">MN2024</strain>
        <tissue evidence="4">Gills</tissue>
    </source>
</reference>
<dbReference type="SUPFAM" id="SSF52540">
    <property type="entry name" value="P-loop containing nucleoside triphosphate hydrolases"/>
    <property type="match status" value="1"/>
</dbReference>
<dbReference type="CDD" id="cd01983">
    <property type="entry name" value="SIMIBI"/>
    <property type="match status" value="1"/>
</dbReference>
<evidence type="ECO:0000313" key="5">
    <source>
        <dbReference type="Proteomes" id="UP001634394"/>
    </source>
</evidence>
<evidence type="ECO:0000256" key="2">
    <source>
        <dbReference type="ARBA" id="ARBA00023043"/>
    </source>
</evidence>
<dbReference type="Proteomes" id="UP001634394">
    <property type="component" value="Unassembled WGS sequence"/>
</dbReference>
<keyword evidence="5" id="KW-1185">Reference proteome</keyword>
<dbReference type="EMBL" id="JBJQND010000013">
    <property type="protein sequence ID" value="KAL3857962.1"/>
    <property type="molecule type" value="Genomic_DNA"/>
</dbReference>
<comment type="caution">
    <text evidence="4">The sequence shown here is derived from an EMBL/GenBank/DDBJ whole genome shotgun (WGS) entry which is preliminary data.</text>
</comment>
<dbReference type="PANTHER" id="PTHR24123">
    <property type="entry name" value="ANKYRIN REPEAT-CONTAINING"/>
    <property type="match status" value="1"/>
</dbReference>
<dbReference type="Pfam" id="PF20720">
    <property type="entry name" value="nSTAND3"/>
    <property type="match status" value="1"/>
</dbReference>